<feature type="region of interest" description="Disordered" evidence="1">
    <location>
        <begin position="16"/>
        <end position="36"/>
    </location>
</feature>
<dbReference type="AlphaFoldDB" id="A0A8B6F3A4"/>
<comment type="caution">
    <text evidence="3">The sequence shown here is derived from an EMBL/GenBank/DDBJ whole genome shotgun (WGS) entry which is preliminary data.</text>
</comment>
<dbReference type="SUPFAM" id="SSF52980">
    <property type="entry name" value="Restriction endonuclease-like"/>
    <property type="match status" value="1"/>
</dbReference>
<reference evidence="3" key="1">
    <citation type="submission" date="2018-11" db="EMBL/GenBank/DDBJ databases">
        <authorList>
            <person name="Alioto T."/>
            <person name="Alioto T."/>
        </authorList>
    </citation>
    <scope>NUCLEOTIDE SEQUENCE</scope>
</reference>
<feature type="domain" description="YqaJ viral recombinase" evidence="2">
    <location>
        <begin position="469"/>
        <end position="611"/>
    </location>
</feature>
<dbReference type="InterPro" id="IPR019080">
    <property type="entry name" value="YqaJ_viral_recombinase"/>
</dbReference>
<dbReference type="OrthoDB" id="6117194at2759"/>
<evidence type="ECO:0000259" key="2">
    <source>
        <dbReference type="Pfam" id="PF09588"/>
    </source>
</evidence>
<dbReference type="EMBL" id="UYJE01006046">
    <property type="protein sequence ID" value="VDI42614.1"/>
    <property type="molecule type" value="Genomic_DNA"/>
</dbReference>
<sequence>MVMTRRKSNLNLCRRKRSRIQPEVDQPTISPTKSPSVKKLKQWKSSFLIKIKSPAKNIKFHPISTTEEISTKSPVDLSKGHDRGLTGPCIRLFADQLQNDMLHEIEHEIEDPPKNDKLQELIALAPAVLTVLNQNNCADSIVKFFKVVSEGKFPLDNIAFLLWIELVNFFSTSNTCEMRYMDSTKKFWKLGWILFGSKFIRFMMGFKNTSQITFGETVQGSFNPTEADINFAVPDIKVLRNFQPYNSTKNNIREPGIFTDIMHDIANSLQDTSACLSFDGKKLKQGLSGTHGDINLLGFEDGVSLYEKQKKLEAELSMVYEIIGEIQVNVKMVGLNDIPQAMKADIVSVLQEVLKLLGLTAKSLGKIKEKKLYAKAKFIERSAPGSDWKNGQYVYVISSINAFLYEIDSFFWHYDITLEKLLSVLSSLNGCSSMYIGGYHFKLDDHQNFKPLADIETDDTRLVKQRSSKWFKIRQTAKVTGSSIYAALGLDGLKKMQDHFDQVVCHVPPKERSAEVQSFLDYGTNHEIYAVATLVGKILPSLYPGLVYYEEGCIAIQYEEQNFMVVSPDGSLRSENGTNDICGIEIKCPVKQMHNEVPVRYLLQCMCEMEVLQVDKLLYICWMPDITSVFEIRRNDDLFLKVLDILLSIYGNEKPKRPTKLPEGIGQLRTEVQIDCQKAIFCGEFPSISNIDNACVNTTEATKTDSLEVLQQVAELIKDGYELKRERASEAMVFLCCGLDRNWSKDQIRWAPVCWFPKGYSLTTNVFRNIVENVHNQCHTAGVHIPCSSFDGQWHNLAVRDKDGKPLTMLQLQKDVWQENCKLQKSEIIKWLCAHNCTVKLSKSENGAIFLTNGGTSLPILSKRALQNRIEKKRNENQQSKEDDNQIIPQSECIPEQIIRAQMDTIEEGQNEVLAHLTLDSEAAHELESCNTANTVLVEDSDEAECADDISQTITNLFTPNITGETGSRSISTTEDDIATYSYKLTFQDAESLLCSLKSDKQANAKGIWDTRDCEFILTATKESEKMENLRDCDIKIFLKFFKHKKLTNAKLSIGKDEKLKAIFDVIGLVTSIQKSHMIKKK</sequence>
<keyword evidence="4" id="KW-1185">Reference proteome</keyword>
<dbReference type="InterPro" id="IPR011604">
    <property type="entry name" value="PDDEXK-like_dom_sf"/>
</dbReference>
<evidence type="ECO:0000313" key="3">
    <source>
        <dbReference type="EMBL" id="VDI42614.1"/>
    </source>
</evidence>
<evidence type="ECO:0000313" key="4">
    <source>
        <dbReference type="Proteomes" id="UP000596742"/>
    </source>
</evidence>
<gene>
    <name evidence="3" type="ORF">MGAL_10B063764</name>
</gene>
<dbReference type="Pfam" id="PF09588">
    <property type="entry name" value="YqaJ"/>
    <property type="match status" value="1"/>
</dbReference>
<organism evidence="3 4">
    <name type="scientific">Mytilus galloprovincialis</name>
    <name type="common">Mediterranean mussel</name>
    <dbReference type="NCBI Taxonomy" id="29158"/>
    <lineage>
        <taxon>Eukaryota</taxon>
        <taxon>Metazoa</taxon>
        <taxon>Spiralia</taxon>
        <taxon>Lophotrochozoa</taxon>
        <taxon>Mollusca</taxon>
        <taxon>Bivalvia</taxon>
        <taxon>Autobranchia</taxon>
        <taxon>Pteriomorphia</taxon>
        <taxon>Mytilida</taxon>
        <taxon>Mytiloidea</taxon>
        <taxon>Mytilidae</taxon>
        <taxon>Mytilinae</taxon>
        <taxon>Mytilus</taxon>
    </lineage>
</organism>
<dbReference type="PANTHER" id="PTHR46609:SF8">
    <property type="entry name" value="YQAJ VIRAL RECOMBINASE DOMAIN-CONTAINING PROTEIN"/>
    <property type="match status" value="1"/>
</dbReference>
<dbReference type="PANTHER" id="PTHR46609">
    <property type="entry name" value="EXONUCLEASE, PHAGE-TYPE/RECB, C-TERMINAL DOMAIN-CONTAINING PROTEIN"/>
    <property type="match status" value="1"/>
</dbReference>
<evidence type="ECO:0000256" key="1">
    <source>
        <dbReference type="SAM" id="MobiDB-lite"/>
    </source>
</evidence>
<dbReference type="GO" id="GO:0006281">
    <property type="term" value="P:DNA repair"/>
    <property type="evidence" value="ECO:0007669"/>
    <property type="project" value="UniProtKB-ARBA"/>
</dbReference>
<protein>
    <recommendedName>
        <fullName evidence="2">YqaJ viral recombinase domain-containing protein</fullName>
    </recommendedName>
</protein>
<dbReference type="Proteomes" id="UP000596742">
    <property type="component" value="Unassembled WGS sequence"/>
</dbReference>
<accession>A0A8B6F3A4</accession>
<dbReference type="InterPro" id="IPR051703">
    <property type="entry name" value="NF-kappa-B_Signaling_Reg"/>
</dbReference>
<proteinExistence type="predicted"/>
<name>A0A8B6F3A4_MYTGA</name>
<dbReference type="InterPro" id="IPR011335">
    <property type="entry name" value="Restrct_endonuc-II-like"/>
</dbReference>
<dbReference type="Gene3D" id="3.90.320.10">
    <property type="match status" value="1"/>
</dbReference>